<evidence type="ECO:0000313" key="5">
    <source>
        <dbReference type="RefSeq" id="XP_028969037.1"/>
    </source>
</evidence>
<evidence type="ECO:0000259" key="3">
    <source>
        <dbReference type="PROSITE" id="PS50102"/>
    </source>
</evidence>
<dbReference type="PROSITE" id="PS50102">
    <property type="entry name" value="RRM"/>
    <property type="match status" value="1"/>
</dbReference>
<dbReference type="AlphaFoldDB" id="A0AAJ7SJH1"/>
<evidence type="ECO:0000256" key="2">
    <source>
        <dbReference type="PROSITE-ProRule" id="PRU00176"/>
    </source>
</evidence>
<dbReference type="InterPro" id="IPR000504">
    <property type="entry name" value="RRM_dom"/>
</dbReference>
<gene>
    <name evidence="5" type="primary">LOC114828584</name>
</gene>
<organism evidence="4 5">
    <name type="scientific">Galendromus occidentalis</name>
    <name type="common">western predatory mite</name>
    <dbReference type="NCBI Taxonomy" id="34638"/>
    <lineage>
        <taxon>Eukaryota</taxon>
        <taxon>Metazoa</taxon>
        <taxon>Ecdysozoa</taxon>
        <taxon>Arthropoda</taxon>
        <taxon>Chelicerata</taxon>
        <taxon>Arachnida</taxon>
        <taxon>Acari</taxon>
        <taxon>Parasitiformes</taxon>
        <taxon>Mesostigmata</taxon>
        <taxon>Gamasina</taxon>
        <taxon>Phytoseioidea</taxon>
        <taxon>Phytoseiidae</taxon>
        <taxon>Typhlodrominae</taxon>
        <taxon>Galendromus</taxon>
    </lineage>
</organism>
<dbReference type="PANTHER" id="PTHR23147">
    <property type="entry name" value="SERINE/ARGININE RICH SPLICING FACTOR"/>
    <property type="match status" value="1"/>
</dbReference>
<dbReference type="Pfam" id="PF00076">
    <property type="entry name" value="RRM_1"/>
    <property type="match status" value="1"/>
</dbReference>
<keyword evidence="1 2" id="KW-0694">RNA-binding</keyword>
<dbReference type="GO" id="GO:0003723">
    <property type="term" value="F:RNA binding"/>
    <property type="evidence" value="ECO:0007669"/>
    <property type="project" value="UniProtKB-UniRule"/>
</dbReference>
<feature type="domain" description="RRM" evidence="3">
    <location>
        <begin position="10"/>
        <end position="83"/>
    </location>
</feature>
<proteinExistence type="predicted"/>
<dbReference type="KEGG" id="goe:114828584"/>
<dbReference type="InterPro" id="IPR035979">
    <property type="entry name" value="RBD_domain_sf"/>
</dbReference>
<evidence type="ECO:0000256" key="1">
    <source>
        <dbReference type="ARBA" id="ARBA00022884"/>
    </source>
</evidence>
<keyword evidence="4" id="KW-1185">Reference proteome</keyword>
<dbReference type="InterPro" id="IPR050907">
    <property type="entry name" value="SRSF"/>
</dbReference>
<accession>A0AAJ7SJH1</accession>
<protein>
    <submittedName>
        <fullName evidence="5">Probable splicing factor, arginine/serine-rich 6</fullName>
    </submittedName>
</protein>
<dbReference type="RefSeq" id="XP_028969037.1">
    <property type="nucleotide sequence ID" value="XM_029113204.1"/>
</dbReference>
<sequence>MPRGIDSEDFKVYVGGLRYGVTERDIERMFDRYGTINRIFVARKPPGFAFVHFEREEDAEEAVRKCDGREIRGHRIRVELSHGKHTNRKHWWRSNPVLLSLCSLGMIRAPSTSLELDSLLADLRVSTFLG</sequence>
<dbReference type="CDD" id="cd12373">
    <property type="entry name" value="RRM_SRSF3_like"/>
    <property type="match status" value="1"/>
</dbReference>
<dbReference type="Gene3D" id="3.30.70.330">
    <property type="match status" value="1"/>
</dbReference>
<dbReference type="GeneID" id="114828584"/>
<reference evidence="5" key="1">
    <citation type="submission" date="2025-08" db="UniProtKB">
        <authorList>
            <consortium name="RefSeq"/>
        </authorList>
    </citation>
    <scope>IDENTIFICATION</scope>
</reference>
<dbReference type="SUPFAM" id="SSF54928">
    <property type="entry name" value="RNA-binding domain, RBD"/>
    <property type="match status" value="1"/>
</dbReference>
<dbReference type="InterPro" id="IPR012677">
    <property type="entry name" value="Nucleotide-bd_a/b_plait_sf"/>
</dbReference>
<dbReference type="Proteomes" id="UP000694867">
    <property type="component" value="Unplaced"/>
</dbReference>
<dbReference type="SMART" id="SM00360">
    <property type="entry name" value="RRM"/>
    <property type="match status" value="1"/>
</dbReference>
<name>A0AAJ7SJH1_9ACAR</name>
<evidence type="ECO:0000313" key="4">
    <source>
        <dbReference type="Proteomes" id="UP000694867"/>
    </source>
</evidence>